<evidence type="ECO:0000256" key="2">
    <source>
        <dbReference type="SAM" id="MobiDB-lite"/>
    </source>
</evidence>
<dbReference type="GO" id="GO:0061630">
    <property type="term" value="F:ubiquitin protein ligase activity"/>
    <property type="evidence" value="ECO:0007669"/>
    <property type="project" value="TreeGrafter"/>
</dbReference>
<name>A0AA88YGJ3_PINIB</name>
<sequence length="483" mass="55256">MPHPDTGTGNHVPNGSTHGARVPRERVDINQNDNHAIREIIHHFRKENVHLTHMLKECREQFEALELNKQSIDAEITCVRQDMNKHLDNLESKLRSQLDEIHKEATKECQNWIYQLERRQSTLFEYQRRLDHVCRFWPQRRDSDVADIQTYYTNLIQNQEDTIRSYEYDFRINEKIDTLKERVRYLGDVKLLTYAGHFNDSGLPESEISQLNVDLRDCVASVSRGFAICEDQSSAIGGCVCLHNGLIMIGNRVRNSLQKYNSNGRLIAEKTLSVKPWDVCMVNPAQVAVSLPSSKTQGKTGGFMSAIEIIDTTEMKTVKEVTLPTKSIHGISFIEDKFAVACGPELQIVNMRGDVVHVIRVREGCIRYVCTTPRGNILFSDWNHNTVQCIGRDGMDIFTYAHPLLKGPVGLTVDGEENVYVAGFISNNIHQITPNGELCKILLNKDDGMRDPKTVFFQRYTNRFVLCDSRKVKMCHLKPTQVH</sequence>
<dbReference type="PANTHER" id="PTHR24104:SF25">
    <property type="entry name" value="PROTEIN LIN-41"/>
    <property type="match status" value="1"/>
</dbReference>
<feature type="coiled-coil region" evidence="1">
    <location>
        <begin position="55"/>
        <end position="107"/>
    </location>
</feature>
<organism evidence="3 4">
    <name type="scientific">Pinctada imbricata</name>
    <name type="common">Atlantic pearl-oyster</name>
    <name type="synonym">Pinctada martensii</name>
    <dbReference type="NCBI Taxonomy" id="66713"/>
    <lineage>
        <taxon>Eukaryota</taxon>
        <taxon>Metazoa</taxon>
        <taxon>Spiralia</taxon>
        <taxon>Lophotrochozoa</taxon>
        <taxon>Mollusca</taxon>
        <taxon>Bivalvia</taxon>
        <taxon>Autobranchia</taxon>
        <taxon>Pteriomorphia</taxon>
        <taxon>Pterioida</taxon>
        <taxon>Pterioidea</taxon>
        <taxon>Pteriidae</taxon>
        <taxon>Pinctada</taxon>
    </lineage>
</organism>
<dbReference type="Gene3D" id="2.120.10.30">
    <property type="entry name" value="TolB, C-terminal domain"/>
    <property type="match status" value="1"/>
</dbReference>
<reference evidence="3" key="1">
    <citation type="submission" date="2019-08" db="EMBL/GenBank/DDBJ databases">
        <title>The improved chromosome-level genome for the pearl oyster Pinctada fucata martensii using PacBio sequencing and Hi-C.</title>
        <authorList>
            <person name="Zheng Z."/>
        </authorList>
    </citation>
    <scope>NUCLEOTIDE SEQUENCE</scope>
    <source>
        <strain evidence="3">ZZ-2019</strain>
        <tissue evidence="3">Adductor muscle</tissue>
    </source>
</reference>
<accession>A0AA88YGJ3</accession>
<comment type="caution">
    <text evidence="3">The sequence shown here is derived from an EMBL/GenBank/DDBJ whole genome shotgun (WGS) entry which is preliminary data.</text>
</comment>
<dbReference type="GO" id="GO:0043161">
    <property type="term" value="P:proteasome-mediated ubiquitin-dependent protein catabolic process"/>
    <property type="evidence" value="ECO:0007669"/>
    <property type="project" value="TreeGrafter"/>
</dbReference>
<keyword evidence="4" id="KW-1185">Reference proteome</keyword>
<dbReference type="Proteomes" id="UP001186944">
    <property type="component" value="Unassembled WGS sequence"/>
</dbReference>
<dbReference type="GO" id="GO:0008270">
    <property type="term" value="F:zinc ion binding"/>
    <property type="evidence" value="ECO:0007669"/>
    <property type="project" value="UniProtKB-KW"/>
</dbReference>
<feature type="compositionally biased region" description="Polar residues" evidence="2">
    <location>
        <begin position="7"/>
        <end position="17"/>
    </location>
</feature>
<dbReference type="GO" id="GO:0000209">
    <property type="term" value="P:protein polyubiquitination"/>
    <property type="evidence" value="ECO:0007669"/>
    <property type="project" value="TreeGrafter"/>
</dbReference>
<feature type="region of interest" description="Disordered" evidence="2">
    <location>
        <begin position="1"/>
        <end position="26"/>
    </location>
</feature>
<dbReference type="AlphaFoldDB" id="A0AA88YGJ3"/>
<dbReference type="InterPro" id="IPR050952">
    <property type="entry name" value="TRIM-NHL_E3_ligases"/>
</dbReference>
<evidence type="ECO:0000313" key="3">
    <source>
        <dbReference type="EMBL" id="KAK3105089.1"/>
    </source>
</evidence>
<dbReference type="PANTHER" id="PTHR24104">
    <property type="entry name" value="E3 UBIQUITIN-PROTEIN LIGASE NHLRC1-RELATED"/>
    <property type="match status" value="1"/>
</dbReference>
<evidence type="ECO:0000256" key="1">
    <source>
        <dbReference type="SAM" id="Coils"/>
    </source>
</evidence>
<dbReference type="SUPFAM" id="SSF101898">
    <property type="entry name" value="NHL repeat"/>
    <property type="match status" value="1"/>
</dbReference>
<protein>
    <submittedName>
        <fullName evidence="3">Uncharacterized protein</fullName>
    </submittedName>
</protein>
<proteinExistence type="predicted"/>
<dbReference type="EMBL" id="VSWD01000004">
    <property type="protein sequence ID" value="KAK3105089.1"/>
    <property type="molecule type" value="Genomic_DNA"/>
</dbReference>
<gene>
    <name evidence="3" type="ORF">FSP39_017094</name>
</gene>
<dbReference type="InterPro" id="IPR011042">
    <property type="entry name" value="6-blade_b-propeller_TolB-like"/>
</dbReference>
<evidence type="ECO:0000313" key="4">
    <source>
        <dbReference type="Proteomes" id="UP001186944"/>
    </source>
</evidence>
<keyword evidence="1" id="KW-0175">Coiled coil</keyword>